<comment type="caution">
    <text evidence="9">The sequence shown here is derived from an EMBL/GenBank/DDBJ whole genome shotgun (WGS) entry which is preliminary data.</text>
</comment>
<evidence type="ECO:0000256" key="3">
    <source>
        <dbReference type="ARBA" id="ARBA00022448"/>
    </source>
</evidence>
<keyword evidence="4" id="KW-0533">Nickel</keyword>
<keyword evidence="7 8" id="KW-0472">Membrane</keyword>
<dbReference type="Pfam" id="PF03824">
    <property type="entry name" value="NicO"/>
    <property type="match status" value="1"/>
</dbReference>
<dbReference type="PANTHER" id="PTHR31611">
    <property type="entry name" value="HIGH-AFFINITY NICKEL TRANSPORT PROTEIN NIC1"/>
    <property type="match status" value="1"/>
</dbReference>
<feature type="transmembrane region" description="Helical" evidence="8">
    <location>
        <begin position="220"/>
        <end position="240"/>
    </location>
</feature>
<gene>
    <name evidence="9" type="ORF">G0B43_19895</name>
</gene>
<keyword evidence="5 8" id="KW-0812">Transmembrane</keyword>
<name>A0A701Y3T6_SALER</name>
<evidence type="ECO:0000256" key="2">
    <source>
        <dbReference type="ARBA" id="ARBA00010892"/>
    </source>
</evidence>
<evidence type="ECO:0000256" key="1">
    <source>
        <dbReference type="ARBA" id="ARBA00004127"/>
    </source>
</evidence>
<dbReference type="InterPro" id="IPR011541">
    <property type="entry name" value="Ni/Co_transpt_high_affinity"/>
</dbReference>
<organism evidence="9">
    <name type="scientific">Salmonella enterica</name>
    <name type="common">Salmonella choleraesuis</name>
    <dbReference type="NCBI Taxonomy" id="28901"/>
    <lineage>
        <taxon>Bacteria</taxon>
        <taxon>Pseudomonadati</taxon>
        <taxon>Pseudomonadota</taxon>
        <taxon>Gammaproteobacteria</taxon>
        <taxon>Enterobacterales</taxon>
        <taxon>Enterobacteriaceae</taxon>
        <taxon>Salmonella</taxon>
    </lineage>
</organism>
<evidence type="ECO:0000256" key="5">
    <source>
        <dbReference type="ARBA" id="ARBA00022692"/>
    </source>
</evidence>
<feature type="transmembrane region" description="Helical" evidence="8">
    <location>
        <begin position="178"/>
        <end position="200"/>
    </location>
</feature>
<proteinExistence type="inferred from homology"/>
<dbReference type="GO" id="GO:0012505">
    <property type="term" value="C:endomembrane system"/>
    <property type="evidence" value="ECO:0007669"/>
    <property type="project" value="UniProtKB-SubCell"/>
</dbReference>
<comment type="subcellular location">
    <subcellularLocation>
        <location evidence="8">Cell membrane</location>
        <topology evidence="8">Multi-pass membrane protein</topology>
    </subcellularLocation>
    <subcellularLocation>
        <location evidence="1">Endomembrane system</location>
        <topology evidence="1">Multi-pass membrane protein</topology>
    </subcellularLocation>
</comment>
<dbReference type="GO" id="GO:0015099">
    <property type="term" value="F:nickel cation transmembrane transporter activity"/>
    <property type="evidence" value="ECO:0007669"/>
    <property type="project" value="UniProtKB-UniRule"/>
</dbReference>
<dbReference type="NCBIfam" id="TIGR00802">
    <property type="entry name" value="nico"/>
    <property type="match status" value="1"/>
</dbReference>
<comment type="similarity">
    <text evidence="2 8">Belongs to the NiCoT transporter (TC 2.A.52) family.</text>
</comment>
<evidence type="ECO:0000256" key="6">
    <source>
        <dbReference type="ARBA" id="ARBA00022989"/>
    </source>
</evidence>
<dbReference type="PANTHER" id="PTHR31611:SF0">
    <property type="entry name" value="HIGH-AFFINITY NICKEL TRANSPORT PROTEIN NIC1"/>
    <property type="match status" value="1"/>
</dbReference>
<accession>A0A701Y3T6</accession>
<sequence>MLSAAILAYSFGLRHAVDADHIAAIDTVTRKLMQQGKTPLGVGAFFSLGHSTIVVLACLAIVVTSMAFRDRIDVLHQYGSLIGTAVSAFFLLAMALLNLFILFNVWRQFRSVTRGESVGAHDEAIPGGLMTRIFQRTFRLVTSSWHMYFVGFLFGLGFDTATEVGLLGISASAANQGLSLWSMMIFPVLFTAGMALVDSLDNFVMVGAYGWAFSHPLRKLYYNITITAASVIVALAIGRLEALGLIDDALQLSGTFWQTVSTLNDHMGNVGFWVVGAFVLFWLLSLLNYRWRGYDKITLNT</sequence>
<evidence type="ECO:0000256" key="8">
    <source>
        <dbReference type="RuleBase" id="RU362101"/>
    </source>
</evidence>
<feature type="transmembrane region" description="Helical" evidence="8">
    <location>
        <begin position="80"/>
        <end position="106"/>
    </location>
</feature>
<dbReference type="GO" id="GO:0005886">
    <property type="term" value="C:plasma membrane"/>
    <property type="evidence" value="ECO:0007669"/>
    <property type="project" value="UniProtKB-SubCell"/>
</dbReference>
<reference evidence="9" key="2">
    <citation type="submission" date="2018-07" db="EMBL/GenBank/DDBJ databases">
        <authorList>
            <consortium name="NCBI Pathogen Detection Project"/>
        </authorList>
    </citation>
    <scope>NUCLEOTIDE SEQUENCE</scope>
    <source>
        <strain evidence="9">IP E.88.353</strain>
    </source>
</reference>
<keyword evidence="3 8" id="KW-0813">Transport</keyword>
<dbReference type="AlphaFoldDB" id="A0A701Y3T6"/>
<feature type="transmembrane region" description="Helical" evidence="8">
    <location>
        <begin position="270"/>
        <end position="289"/>
    </location>
</feature>
<evidence type="ECO:0000256" key="7">
    <source>
        <dbReference type="ARBA" id="ARBA00023136"/>
    </source>
</evidence>
<protein>
    <recommendedName>
        <fullName evidence="8">Nickel/cobalt efflux system</fullName>
    </recommendedName>
</protein>
<comment type="function">
    <text evidence="8">Efflux system for nickel and cobalt.</text>
</comment>
<feature type="transmembrane region" description="Helical" evidence="8">
    <location>
        <begin position="138"/>
        <end position="158"/>
    </location>
</feature>
<evidence type="ECO:0000256" key="4">
    <source>
        <dbReference type="ARBA" id="ARBA00022596"/>
    </source>
</evidence>
<evidence type="ECO:0000313" key="9">
    <source>
        <dbReference type="EMBL" id="HAC6529938.1"/>
    </source>
</evidence>
<reference evidence="9" key="1">
    <citation type="journal article" date="2018" name="Genome Biol.">
        <title>SKESA: strategic k-mer extension for scrupulous assemblies.</title>
        <authorList>
            <person name="Souvorov A."/>
            <person name="Agarwala R."/>
            <person name="Lipman D.J."/>
        </authorList>
    </citation>
    <scope>NUCLEOTIDE SEQUENCE</scope>
    <source>
        <strain evidence="9">IP E.88.353</strain>
    </source>
</reference>
<dbReference type="EMBL" id="DAAMGH010000027">
    <property type="protein sequence ID" value="HAC6529938.1"/>
    <property type="molecule type" value="Genomic_DNA"/>
</dbReference>
<keyword evidence="6 8" id="KW-1133">Transmembrane helix</keyword>
<dbReference type="InterPro" id="IPR004688">
    <property type="entry name" value="Ni/Co_transpt"/>
</dbReference>
<feature type="transmembrane region" description="Helical" evidence="8">
    <location>
        <begin position="40"/>
        <end position="68"/>
    </location>
</feature>